<dbReference type="Proteomes" id="UP001163046">
    <property type="component" value="Unassembled WGS sequence"/>
</dbReference>
<dbReference type="AlphaFoldDB" id="A0A9W9ZKK9"/>
<feature type="region of interest" description="Disordered" evidence="1">
    <location>
        <begin position="1"/>
        <end position="42"/>
    </location>
</feature>
<accession>A0A9W9ZKK9</accession>
<comment type="caution">
    <text evidence="2">The sequence shown here is derived from an EMBL/GenBank/DDBJ whole genome shotgun (WGS) entry which is preliminary data.</text>
</comment>
<sequence length="603" mass="69030">MVSLNLNRENGICSDGGTAIPGDSDQQPQPPNTPGDAYKRLDEDEKLKVRTIVYIMDRFSISLQGYHELTQVDKSLPRTHLLETCTKLMDSQWDIKRTPGTSQGAELPLKLLLEKEIRQHLKNSKGADEPIKVKISGDGARMSHTSNLFVCSFSLLDDGQTCLSSSGNHTIAVVKGKEEHETLKSSLSNVIKDVNSLIDDGYMIIDGRKVSLEFYLGGDYKFLLIAMGMKGATSNNSCIYCKIYKNERCDMSKNCCHFSSPPLARSVCDDWHKQPGCHSQPFFKLPLENIVVDELHLMLRVTDRLEEGIIKDILKWDEDDNINKPPRERTDSHLQEFLLTVHSLGVSFSIYHTADKWEWTSLLGGEKRLLLRKLPEQFNKFLPEHKVEATKSLWINFRELLDCLNSELTDDGITEFETKALNWGKQMVDMSGSGPGYKHTIIITPYMHILIYHVPLMLQRHGSLRIFSGQGVEKKNDDFRRYFHRKINRWDAAKNLLLVEKRQERLRDCERGKRLYMKRKTSFWLEGGKQEAAKKVVRISTSTPQEQEYVQPATVFVEHELKKKKVAELLTLLFQTTGRRLGQKSRKQDVINALLQSSSTRSE</sequence>
<proteinExistence type="predicted"/>
<protein>
    <submittedName>
        <fullName evidence="2">Uncharacterized protein</fullName>
    </submittedName>
</protein>
<dbReference type="OrthoDB" id="5989015at2759"/>
<organism evidence="2 3">
    <name type="scientific">Desmophyllum pertusum</name>
    <dbReference type="NCBI Taxonomy" id="174260"/>
    <lineage>
        <taxon>Eukaryota</taxon>
        <taxon>Metazoa</taxon>
        <taxon>Cnidaria</taxon>
        <taxon>Anthozoa</taxon>
        <taxon>Hexacorallia</taxon>
        <taxon>Scleractinia</taxon>
        <taxon>Caryophylliina</taxon>
        <taxon>Caryophylliidae</taxon>
        <taxon>Desmophyllum</taxon>
    </lineage>
</organism>
<name>A0A9W9ZKK9_9CNID</name>
<evidence type="ECO:0000256" key="1">
    <source>
        <dbReference type="SAM" id="MobiDB-lite"/>
    </source>
</evidence>
<reference evidence="2" key="1">
    <citation type="submission" date="2023-01" db="EMBL/GenBank/DDBJ databases">
        <title>Genome assembly of the deep-sea coral Lophelia pertusa.</title>
        <authorList>
            <person name="Herrera S."/>
            <person name="Cordes E."/>
        </authorList>
    </citation>
    <scope>NUCLEOTIDE SEQUENCE</scope>
    <source>
        <strain evidence="2">USNM1676648</strain>
        <tissue evidence="2">Polyp</tissue>
    </source>
</reference>
<dbReference type="PANTHER" id="PTHR31424:SF3">
    <property type="entry name" value="RING-TYPE DOMAIN-CONTAINING PROTEIN"/>
    <property type="match status" value="1"/>
</dbReference>
<dbReference type="PANTHER" id="PTHR31424">
    <property type="entry name" value="PROTEIN CBG23806"/>
    <property type="match status" value="1"/>
</dbReference>
<evidence type="ECO:0000313" key="3">
    <source>
        <dbReference type="Proteomes" id="UP001163046"/>
    </source>
</evidence>
<evidence type="ECO:0000313" key="2">
    <source>
        <dbReference type="EMBL" id="KAJ7383407.1"/>
    </source>
</evidence>
<gene>
    <name evidence="2" type="ORF">OS493_028083</name>
</gene>
<dbReference type="EMBL" id="MU825899">
    <property type="protein sequence ID" value="KAJ7383407.1"/>
    <property type="molecule type" value="Genomic_DNA"/>
</dbReference>
<keyword evidence="3" id="KW-1185">Reference proteome</keyword>